<comment type="catalytic activity">
    <reaction evidence="3">
        <text>pretRNA = a 3'-half-tRNA molecule with a 5'-OH end + a 5'-half-tRNA molecule with a 2',3'-cyclic phosphate end + an intron with a 2',3'-cyclic phosphate and a 5'-hydroxyl terminus.</text>
        <dbReference type="EC" id="4.6.1.16"/>
    </reaction>
</comment>
<evidence type="ECO:0000313" key="5">
    <source>
        <dbReference type="EMBL" id="CAD9390045.1"/>
    </source>
</evidence>
<evidence type="ECO:0000256" key="3">
    <source>
        <dbReference type="ARBA" id="ARBA00034031"/>
    </source>
</evidence>
<reference evidence="5" key="1">
    <citation type="submission" date="2021-01" db="EMBL/GenBank/DDBJ databases">
        <authorList>
            <person name="Corre E."/>
            <person name="Pelletier E."/>
            <person name="Niang G."/>
            <person name="Scheremetjew M."/>
            <person name="Finn R."/>
            <person name="Kale V."/>
            <person name="Holt S."/>
            <person name="Cochrane G."/>
            <person name="Meng A."/>
            <person name="Brown T."/>
            <person name="Cohen L."/>
        </authorList>
    </citation>
    <scope>NUCLEOTIDE SEQUENCE</scope>
    <source>
        <strain evidence="5">RCC1693</strain>
    </source>
</reference>
<dbReference type="GO" id="GO:0000379">
    <property type="term" value="P:tRNA-type intron splice site recognition and cleavage"/>
    <property type="evidence" value="ECO:0007669"/>
    <property type="project" value="TreeGrafter"/>
</dbReference>
<dbReference type="InterPro" id="IPR006676">
    <property type="entry name" value="tRNA_splic"/>
</dbReference>
<feature type="domain" description="tRNA intron endonuclease catalytic" evidence="4">
    <location>
        <begin position="134"/>
        <end position="213"/>
    </location>
</feature>
<gene>
    <name evidence="5" type="ORF">FPAR1323_LOCUS2712</name>
</gene>
<dbReference type="InterPro" id="IPR011856">
    <property type="entry name" value="tRNA_endonuc-like_dom_sf"/>
</dbReference>
<dbReference type="GO" id="GO:0000213">
    <property type="term" value="F:tRNA-intron lyase activity"/>
    <property type="evidence" value="ECO:0007669"/>
    <property type="project" value="UniProtKB-EC"/>
</dbReference>
<organism evidence="5">
    <name type="scientific">Florenciella parvula</name>
    <dbReference type="NCBI Taxonomy" id="236787"/>
    <lineage>
        <taxon>Eukaryota</taxon>
        <taxon>Sar</taxon>
        <taxon>Stramenopiles</taxon>
        <taxon>Ochrophyta</taxon>
        <taxon>Dictyochophyceae</taxon>
        <taxon>Florenciellales</taxon>
        <taxon>Florenciella</taxon>
    </lineage>
</organism>
<dbReference type="Gene3D" id="3.40.1350.10">
    <property type="match status" value="1"/>
</dbReference>
<name>A0A7S2B910_9STRA</name>
<evidence type="ECO:0000256" key="1">
    <source>
        <dbReference type="ARBA" id="ARBA00008078"/>
    </source>
</evidence>
<dbReference type="EC" id="4.6.1.16" evidence="2"/>
<sequence>MVPHAPEWLHEMSRDIPVGLYDAMALLRCTATVCTASGAVVVSATPDVDHLHQKRRGGVDGAGASWVTNFGVDHEDIVTEHTSLLLIPEEAMYLAFVLGPGCLEIRRDAHDGAVVASAEELLAFYRQPREDMVRLCLAYAHFLREGYVVKRGLSFGVHLLLYRGSPEDVHSDYGVWVMGLTSSFGRWHNVKVLTRLMQDVSKKLVLSSIEQEDGRPYDVATSTGGCVLREMVMDTGGWDEDADGSGGG</sequence>
<dbReference type="PANTHER" id="PTHR21227">
    <property type="entry name" value="TRNA-SPLICING ENDONUCLEASE SUBUNIT SEN2"/>
    <property type="match status" value="1"/>
</dbReference>
<dbReference type="GO" id="GO:0005737">
    <property type="term" value="C:cytoplasm"/>
    <property type="evidence" value="ECO:0007669"/>
    <property type="project" value="TreeGrafter"/>
</dbReference>
<dbReference type="AlphaFoldDB" id="A0A7S2B910"/>
<comment type="similarity">
    <text evidence="1">Belongs to the tRNA-intron endonuclease family.</text>
</comment>
<evidence type="ECO:0000259" key="4">
    <source>
        <dbReference type="Pfam" id="PF01974"/>
    </source>
</evidence>
<dbReference type="Pfam" id="PF01974">
    <property type="entry name" value="tRNA_int_endo"/>
    <property type="match status" value="1"/>
</dbReference>
<evidence type="ECO:0000256" key="2">
    <source>
        <dbReference type="ARBA" id="ARBA00012573"/>
    </source>
</evidence>
<dbReference type="InterPro" id="IPR036167">
    <property type="entry name" value="tRNA_intron_Endo_cat-like_sf"/>
</dbReference>
<dbReference type="GO" id="GO:0000214">
    <property type="term" value="C:tRNA-intron endonuclease complex"/>
    <property type="evidence" value="ECO:0007669"/>
    <property type="project" value="TreeGrafter"/>
</dbReference>
<dbReference type="SUPFAM" id="SSF53032">
    <property type="entry name" value="tRNA-intron endonuclease catalytic domain-like"/>
    <property type="match status" value="1"/>
</dbReference>
<dbReference type="InterPro" id="IPR006677">
    <property type="entry name" value="tRNA_intron_Endonuc_cat-like"/>
</dbReference>
<dbReference type="PANTHER" id="PTHR21227:SF0">
    <property type="entry name" value="TRNA-SPLICING ENDONUCLEASE SUBUNIT SEN2"/>
    <property type="match status" value="1"/>
</dbReference>
<protein>
    <recommendedName>
        <fullName evidence="2">tRNA-intron lyase</fullName>
        <ecNumber evidence="2">4.6.1.16</ecNumber>
    </recommendedName>
</protein>
<dbReference type="CDD" id="cd22363">
    <property type="entry name" value="tRNA-intron_lyase_C"/>
    <property type="match status" value="1"/>
</dbReference>
<accession>A0A7S2B910</accession>
<dbReference type="GO" id="GO:0003676">
    <property type="term" value="F:nucleic acid binding"/>
    <property type="evidence" value="ECO:0007669"/>
    <property type="project" value="InterPro"/>
</dbReference>
<proteinExistence type="inferred from homology"/>
<dbReference type="EMBL" id="HBGT01004958">
    <property type="protein sequence ID" value="CAD9390045.1"/>
    <property type="molecule type" value="Transcribed_RNA"/>
</dbReference>